<comment type="caution">
    <text evidence="1">The sequence shown here is derived from an EMBL/GenBank/DDBJ whole genome shotgun (WGS) entry which is preliminary data.</text>
</comment>
<protein>
    <submittedName>
        <fullName evidence="1">Uncharacterized protein</fullName>
    </submittedName>
</protein>
<evidence type="ECO:0000313" key="1">
    <source>
        <dbReference type="EMBL" id="KAI7998446.1"/>
    </source>
</evidence>
<dbReference type="Proteomes" id="UP001060215">
    <property type="component" value="Chromosome 10"/>
</dbReference>
<dbReference type="EMBL" id="CM045767">
    <property type="protein sequence ID" value="KAI7998446.1"/>
    <property type="molecule type" value="Genomic_DNA"/>
</dbReference>
<reference evidence="1 2" key="1">
    <citation type="journal article" date="2022" name="Plant J.">
        <title>Chromosome-level genome of Camellia lanceoleosa provides a valuable resource for understanding genome evolution and self-incompatibility.</title>
        <authorList>
            <person name="Gong W."/>
            <person name="Xiao S."/>
            <person name="Wang L."/>
            <person name="Liao Z."/>
            <person name="Chang Y."/>
            <person name="Mo W."/>
            <person name="Hu G."/>
            <person name="Li W."/>
            <person name="Zhao G."/>
            <person name="Zhu H."/>
            <person name="Hu X."/>
            <person name="Ji K."/>
            <person name="Xiang X."/>
            <person name="Song Q."/>
            <person name="Yuan D."/>
            <person name="Jin S."/>
            <person name="Zhang L."/>
        </authorList>
    </citation>
    <scope>NUCLEOTIDE SEQUENCE [LARGE SCALE GENOMIC DNA]</scope>
    <source>
        <strain evidence="1">SQ_2022a</strain>
    </source>
</reference>
<name>A0ACC0GEG2_9ERIC</name>
<accession>A0ACC0GEG2</accession>
<sequence length="154" mass="16582">MADDASPSYTVPSNASQEAVDEIARKMVVETDHNFLEAYNSVKNGLESGLSGVNVLVNPEKVDKNAIKFKTKPLEHMDLMRRVYKGATATGKYAWTPGAAFGPVATDDGTSPMDEEDCEDSSGLTPFQPAAQREHTVHHTSAPENDMPTSVVGN</sequence>
<gene>
    <name evidence="1" type="ORF">LOK49_LG10G01053</name>
</gene>
<evidence type="ECO:0000313" key="2">
    <source>
        <dbReference type="Proteomes" id="UP001060215"/>
    </source>
</evidence>
<organism evidence="1 2">
    <name type="scientific">Camellia lanceoleosa</name>
    <dbReference type="NCBI Taxonomy" id="1840588"/>
    <lineage>
        <taxon>Eukaryota</taxon>
        <taxon>Viridiplantae</taxon>
        <taxon>Streptophyta</taxon>
        <taxon>Embryophyta</taxon>
        <taxon>Tracheophyta</taxon>
        <taxon>Spermatophyta</taxon>
        <taxon>Magnoliopsida</taxon>
        <taxon>eudicotyledons</taxon>
        <taxon>Gunneridae</taxon>
        <taxon>Pentapetalae</taxon>
        <taxon>asterids</taxon>
        <taxon>Ericales</taxon>
        <taxon>Theaceae</taxon>
        <taxon>Camellia</taxon>
    </lineage>
</organism>
<proteinExistence type="predicted"/>
<keyword evidence="2" id="KW-1185">Reference proteome</keyword>